<feature type="compositionally biased region" description="Low complexity" evidence="12">
    <location>
        <begin position="11"/>
        <end position="23"/>
    </location>
</feature>
<feature type="binding site" evidence="11">
    <location>
        <position position="43"/>
    </location>
    <ligand>
        <name>substrate</name>
    </ligand>
</feature>
<evidence type="ECO:0000313" key="13">
    <source>
        <dbReference type="EMBL" id="KRV50376.1"/>
    </source>
</evidence>
<dbReference type="InterPro" id="IPR031322">
    <property type="entry name" value="Shikimate/glucono_kinase"/>
</dbReference>
<dbReference type="AlphaFoldDB" id="A0A0T6LWJ1"/>
<keyword evidence="11" id="KW-0479">Metal-binding</keyword>
<dbReference type="CDD" id="cd00464">
    <property type="entry name" value="SK"/>
    <property type="match status" value="1"/>
</dbReference>
<dbReference type="InterPro" id="IPR027417">
    <property type="entry name" value="P-loop_NTPase"/>
</dbReference>
<feature type="binding site" evidence="11">
    <location>
        <position position="161"/>
    </location>
    <ligand>
        <name>ATP</name>
        <dbReference type="ChEBI" id="CHEBI:30616"/>
    </ligand>
</feature>
<dbReference type="STRING" id="76728.AQ490_14860"/>
<proteinExistence type="inferred from homology"/>
<dbReference type="GO" id="GO:0004765">
    <property type="term" value="F:shikimate kinase activity"/>
    <property type="evidence" value="ECO:0007669"/>
    <property type="project" value="UniProtKB-UniRule"/>
</dbReference>
<dbReference type="GO" id="GO:0000287">
    <property type="term" value="F:magnesium ion binding"/>
    <property type="evidence" value="ECO:0007669"/>
    <property type="project" value="UniProtKB-UniRule"/>
</dbReference>
<evidence type="ECO:0000256" key="10">
    <source>
        <dbReference type="ARBA" id="ARBA00048567"/>
    </source>
</evidence>
<name>A0A0T6LWJ1_WENVI</name>
<dbReference type="GO" id="GO:0009423">
    <property type="term" value="P:chorismate biosynthetic process"/>
    <property type="evidence" value="ECO:0007669"/>
    <property type="project" value="UniProtKB-UniRule"/>
</dbReference>
<dbReference type="SUPFAM" id="SSF52540">
    <property type="entry name" value="P-loop containing nucleoside triphosphate hydrolases"/>
    <property type="match status" value="1"/>
</dbReference>
<gene>
    <name evidence="11" type="primary">aroK</name>
    <name evidence="13" type="ORF">AQ490_14860</name>
</gene>
<evidence type="ECO:0000256" key="9">
    <source>
        <dbReference type="ARBA" id="ARBA00023141"/>
    </source>
</evidence>
<keyword evidence="7 11" id="KW-0418">Kinase</keyword>
<feature type="binding site" evidence="11">
    <location>
        <position position="67"/>
    </location>
    <ligand>
        <name>substrate</name>
    </ligand>
</feature>
<evidence type="ECO:0000256" key="8">
    <source>
        <dbReference type="ARBA" id="ARBA00022840"/>
    </source>
</evidence>
<evidence type="ECO:0000256" key="6">
    <source>
        <dbReference type="ARBA" id="ARBA00022741"/>
    </source>
</evidence>
<dbReference type="PRINTS" id="PR01100">
    <property type="entry name" value="SHIKIMTKNASE"/>
</dbReference>
<dbReference type="OrthoDB" id="9800332at2"/>
<dbReference type="PROSITE" id="PS01128">
    <property type="entry name" value="SHIKIMATE_KINASE"/>
    <property type="match status" value="1"/>
</dbReference>
<feature type="binding site" evidence="11">
    <location>
        <position position="144"/>
    </location>
    <ligand>
        <name>substrate</name>
    </ligand>
</feature>
<keyword evidence="11" id="KW-0460">Magnesium</keyword>
<dbReference type="GO" id="GO:0009073">
    <property type="term" value="P:aromatic amino acid family biosynthetic process"/>
    <property type="evidence" value="ECO:0007669"/>
    <property type="project" value="UniProtKB-KW"/>
</dbReference>
<evidence type="ECO:0000256" key="5">
    <source>
        <dbReference type="ARBA" id="ARBA00022679"/>
    </source>
</evidence>
<comment type="subunit">
    <text evidence="11">Monomer.</text>
</comment>
<comment type="caution">
    <text evidence="13">The sequence shown here is derived from an EMBL/GenBank/DDBJ whole genome shotgun (WGS) entry which is preliminary data.</text>
</comment>
<keyword evidence="8 11" id="KW-0067">ATP-binding</keyword>
<reference evidence="13 14" key="1">
    <citation type="submission" date="2015-10" db="EMBL/GenBank/DDBJ databases">
        <title>Draft genome sequence of pyrrolomycin-producing Streptomyces vitaminophilus.</title>
        <authorList>
            <person name="Graham D.E."/>
            <person name="Mahan K.M."/>
            <person name="Klingeman D.M."/>
            <person name="Hettich R.L."/>
            <person name="Parry R.J."/>
        </authorList>
    </citation>
    <scope>NUCLEOTIDE SEQUENCE [LARGE SCALE GENOMIC DNA]</scope>
    <source>
        <strain evidence="13 14">ATCC 31673</strain>
    </source>
</reference>
<organism evidence="13 14">
    <name type="scientific">Wenjunlia vitaminophila</name>
    <name type="common">Streptomyces vitaminophilus</name>
    <dbReference type="NCBI Taxonomy" id="76728"/>
    <lineage>
        <taxon>Bacteria</taxon>
        <taxon>Bacillati</taxon>
        <taxon>Actinomycetota</taxon>
        <taxon>Actinomycetes</taxon>
        <taxon>Kitasatosporales</taxon>
        <taxon>Streptomycetaceae</taxon>
        <taxon>Wenjunlia</taxon>
    </lineage>
</organism>
<evidence type="ECO:0000256" key="1">
    <source>
        <dbReference type="ARBA" id="ARBA00004842"/>
    </source>
</evidence>
<keyword evidence="5 11" id="KW-0808">Transferase</keyword>
<dbReference type="Gene3D" id="3.40.50.300">
    <property type="entry name" value="P-loop containing nucleotide triphosphate hydrolases"/>
    <property type="match status" value="1"/>
</dbReference>
<evidence type="ECO:0000256" key="2">
    <source>
        <dbReference type="ARBA" id="ARBA00006997"/>
    </source>
</evidence>
<dbReference type="Proteomes" id="UP000050867">
    <property type="component" value="Unassembled WGS sequence"/>
</dbReference>
<dbReference type="EC" id="2.7.1.71" evidence="3 11"/>
<feature type="binding site" evidence="11">
    <location>
        <begin position="21"/>
        <end position="26"/>
    </location>
    <ligand>
        <name>ATP</name>
        <dbReference type="ChEBI" id="CHEBI:30616"/>
    </ligand>
</feature>
<feature type="binding site" evidence="11">
    <location>
        <position position="25"/>
    </location>
    <ligand>
        <name>Mg(2+)</name>
        <dbReference type="ChEBI" id="CHEBI:18420"/>
    </ligand>
</feature>
<dbReference type="Pfam" id="PF01202">
    <property type="entry name" value="SKI"/>
    <property type="match status" value="1"/>
</dbReference>
<dbReference type="InterPro" id="IPR000623">
    <property type="entry name" value="Shikimate_kinase/TSH1"/>
</dbReference>
<comment type="subcellular location">
    <subcellularLocation>
        <location evidence="11">Cytoplasm</location>
    </subcellularLocation>
</comment>
<evidence type="ECO:0000256" key="3">
    <source>
        <dbReference type="ARBA" id="ARBA00012154"/>
    </source>
</evidence>
<dbReference type="GO" id="GO:0008652">
    <property type="term" value="P:amino acid biosynthetic process"/>
    <property type="evidence" value="ECO:0007669"/>
    <property type="project" value="UniProtKB-KW"/>
</dbReference>
<protein>
    <recommendedName>
        <fullName evidence="3 11">Shikimate kinase</fullName>
        <shortName evidence="11">SK</shortName>
        <ecNumber evidence="3 11">2.7.1.71</ecNumber>
    </recommendedName>
</protein>
<comment type="cofactor">
    <cofactor evidence="11">
        <name>Mg(2+)</name>
        <dbReference type="ChEBI" id="CHEBI:18420"/>
    </cofactor>
    <text evidence="11">Binds 1 Mg(2+) ion per subunit.</text>
</comment>
<evidence type="ECO:0000256" key="4">
    <source>
        <dbReference type="ARBA" id="ARBA00022605"/>
    </source>
</evidence>
<accession>A0A0T6LWJ1</accession>
<dbReference type="GO" id="GO:0005829">
    <property type="term" value="C:cytosol"/>
    <property type="evidence" value="ECO:0007669"/>
    <property type="project" value="TreeGrafter"/>
</dbReference>
<feature type="region of interest" description="Disordered" evidence="12">
    <location>
        <begin position="1"/>
        <end position="23"/>
    </location>
</feature>
<evidence type="ECO:0000256" key="11">
    <source>
        <dbReference type="HAMAP-Rule" id="MF_00109"/>
    </source>
</evidence>
<feature type="compositionally biased region" description="Pro residues" evidence="12">
    <location>
        <begin position="1"/>
        <end position="10"/>
    </location>
</feature>
<keyword evidence="11" id="KW-0963">Cytoplasm</keyword>
<dbReference type="InterPro" id="IPR023000">
    <property type="entry name" value="Shikimate_kinase_CS"/>
</dbReference>
<comment type="pathway">
    <text evidence="1 11">Metabolic intermediate biosynthesis; chorismate biosynthesis; chorismate from D-erythrose 4-phosphate and phosphoenolpyruvate: step 5/7.</text>
</comment>
<comment type="similarity">
    <text evidence="2 11">Belongs to the shikimate kinase family.</text>
</comment>
<dbReference type="EMBL" id="LLZU01000005">
    <property type="protein sequence ID" value="KRV50376.1"/>
    <property type="molecule type" value="Genomic_DNA"/>
</dbReference>
<dbReference type="PANTHER" id="PTHR21087">
    <property type="entry name" value="SHIKIMATE KINASE"/>
    <property type="match status" value="1"/>
</dbReference>
<dbReference type="PANTHER" id="PTHR21087:SF16">
    <property type="entry name" value="SHIKIMATE KINASE 1, CHLOROPLASTIC"/>
    <property type="match status" value="1"/>
</dbReference>
<feature type="binding site" evidence="11">
    <location>
        <position position="126"/>
    </location>
    <ligand>
        <name>ATP</name>
        <dbReference type="ChEBI" id="CHEBI:30616"/>
    </ligand>
</feature>
<evidence type="ECO:0000256" key="7">
    <source>
        <dbReference type="ARBA" id="ARBA00022777"/>
    </source>
</evidence>
<dbReference type="UniPathway" id="UPA00053">
    <property type="reaction ID" value="UER00088"/>
</dbReference>
<comment type="function">
    <text evidence="11">Catalyzes the specific phosphorylation of the 3-hydroxyl group of shikimic acid using ATP as a cosubstrate.</text>
</comment>
<keyword evidence="9 11" id="KW-0057">Aromatic amino acid biosynthesis</keyword>
<keyword evidence="4 11" id="KW-0028">Amino-acid biosynthesis</keyword>
<sequence length="185" mass="19647">MSDPTPPQRPAPVAVLVGPPGAGKTTVGRILAEWLEVTFRDTDADVEAAAGKPIPEIFIDEGEPRFRELERQAVQDALAKHTGVLALGGGAVLDGGTRALLAPAPVVFLDVAPGDAVRRVGLDAPRPLLIGNPRTRWRELMEQRRPLYTEVASAVVSTQGRAPEDVAEAVARALDLPCVSDRPTK</sequence>
<dbReference type="RefSeq" id="WP_018382162.1">
    <property type="nucleotide sequence ID" value="NZ_LLZU01000005.1"/>
</dbReference>
<keyword evidence="6 11" id="KW-0547">Nucleotide-binding</keyword>
<dbReference type="HAMAP" id="MF_00109">
    <property type="entry name" value="Shikimate_kinase"/>
    <property type="match status" value="1"/>
</dbReference>
<dbReference type="eggNOG" id="COG0703">
    <property type="taxonomic scope" value="Bacteria"/>
</dbReference>
<evidence type="ECO:0000256" key="12">
    <source>
        <dbReference type="SAM" id="MobiDB-lite"/>
    </source>
</evidence>
<comment type="catalytic activity">
    <reaction evidence="10 11">
        <text>shikimate + ATP = 3-phosphoshikimate + ADP + H(+)</text>
        <dbReference type="Rhea" id="RHEA:13121"/>
        <dbReference type="ChEBI" id="CHEBI:15378"/>
        <dbReference type="ChEBI" id="CHEBI:30616"/>
        <dbReference type="ChEBI" id="CHEBI:36208"/>
        <dbReference type="ChEBI" id="CHEBI:145989"/>
        <dbReference type="ChEBI" id="CHEBI:456216"/>
        <dbReference type="EC" id="2.7.1.71"/>
    </reaction>
</comment>
<keyword evidence="14" id="KW-1185">Reference proteome</keyword>
<evidence type="ECO:0000313" key="14">
    <source>
        <dbReference type="Proteomes" id="UP000050867"/>
    </source>
</evidence>
<dbReference type="GO" id="GO:0005524">
    <property type="term" value="F:ATP binding"/>
    <property type="evidence" value="ECO:0007669"/>
    <property type="project" value="UniProtKB-UniRule"/>
</dbReference>
<feature type="binding site" evidence="11">
    <location>
        <position position="89"/>
    </location>
    <ligand>
        <name>substrate</name>
    </ligand>
</feature>